<protein>
    <recommendedName>
        <fullName evidence="3">Pyrroline-5-carboxylate reductase catalytic N-terminal domain-containing protein</fullName>
    </recommendedName>
</protein>
<keyword evidence="5" id="KW-1185">Reference proteome</keyword>
<evidence type="ECO:0000256" key="2">
    <source>
        <dbReference type="SAM" id="SignalP"/>
    </source>
</evidence>
<evidence type="ECO:0000313" key="4">
    <source>
        <dbReference type="EMBL" id="KAG8463695.1"/>
    </source>
</evidence>
<organism evidence="4 5">
    <name type="scientific">Diacronema lutheri</name>
    <name type="common">Unicellular marine alga</name>
    <name type="synonym">Monochrysis lutheri</name>
    <dbReference type="NCBI Taxonomy" id="2081491"/>
    <lineage>
        <taxon>Eukaryota</taxon>
        <taxon>Haptista</taxon>
        <taxon>Haptophyta</taxon>
        <taxon>Pavlovophyceae</taxon>
        <taxon>Pavlovales</taxon>
        <taxon>Pavlovaceae</taxon>
        <taxon>Diacronema</taxon>
    </lineage>
</organism>
<keyword evidence="2" id="KW-0732">Signal</keyword>
<dbReference type="SUPFAM" id="SSF51735">
    <property type="entry name" value="NAD(P)-binding Rossmann-fold domains"/>
    <property type="match status" value="1"/>
</dbReference>
<dbReference type="PANTHER" id="PTHR11645:SF13">
    <property type="entry name" value="PYRROLINE-5-CARBOXYLATE REDUCTASE CATALYTIC N-TERMINAL DOMAIN-CONTAINING PROTEIN"/>
    <property type="match status" value="1"/>
</dbReference>
<comment type="caution">
    <text evidence="4">The sequence shown here is derived from an EMBL/GenBank/DDBJ whole genome shotgun (WGS) entry which is preliminary data.</text>
</comment>
<dbReference type="Proteomes" id="UP000751190">
    <property type="component" value="Unassembled WGS sequence"/>
</dbReference>
<feature type="domain" description="Pyrroline-5-carboxylate reductase catalytic N-terminal" evidence="3">
    <location>
        <begin position="23"/>
        <end position="116"/>
    </location>
</feature>
<dbReference type="OrthoDB" id="10263291at2759"/>
<reference evidence="4" key="1">
    <citation type="submission" date="2021-05" db="EMBL/GenBank/DDBJ databases">
        <title>The genome of the haptophyte Pavlova lutheri (Diacronema luteri, Pavlovales) - a model for lipid biosynthesis in eukaryotic algae.</title>
        <authorList>
            <person name="Hulatt C.J."/>
            <person name="Posewitz M.C."/>
        </authorList>
    </citation>
    <scope>NUCLEOTIDE SEQUENCE</scope>
    <source>
        <strain evidence="4">NIVA-4/92</strain>
    </source>
</reference>
<evidence type="ECO:0000313" key="5">
    <source>
        <dbReference type="Proteomes" id="UP000751190"/>
    </source>
</evidence>
<dbReference type="PANTHER" id="PTHR11645">
    <property type="entry name" value="PYRROLINE-5-CARBOXYLATE REDUCTASE"/>
    <property type="match status" value="1"/>
</dbReference>
<comment type="similarity">
    <text evidence="1">Belongs to the pyrroline-5-carboxylate reductase family.</text>
</comment>
<dbReference type="EMBL" id="JAGTXO010000015">
    <property type="protein sequence ID" value="KAG8463695.1"/>
    <property type="molecule type" value="Genomic_DNA"/>
</dbReference>
<name>A0A8J5XI85_DIALT</name>
<dbReference type="OMA" id="MGVYFNF"/>
<dbReference type="GO" id="GO:0055129">
    <property type="term" value="P:L-proline biosynthetic process"/>
    <property type="evidence" value="ECO:0007669"/>
    <property type="project" value="TreeGrafter"/>
</dbReference>
<evidence type="ECO:0000259" key="3">
    <source>
        <dbReference type="Pfam" id="PF03807"/>
    </source>
</evidence>
<feature type="chain" id="PRO_5035223708" description="Pyrroline-5-carboxylate reductase catalytic N-terminal domain-containing protein" evidence="2">
    <location>
        <begin position="16"/>
        <end position="305"/>
    </location>
</feature>
<evidence type="ECO:0000256" key="1">
    <source>
        <dbReference type="ARBA" id="ARBA00005525"/>
    </source>
</evidence>
<dbReference type="AlphaFoldDB" id="A0A8J5XI85"/>
<sequence>MVLVALLVLGAPALAGSDVTLPRLGFIGVGTIASAMVHGLCSEGAEHAPPILLGPRSAHRARALAAAFPARVRVAADNQAVADGCDVLLLCVLPQQAADVLVSLCLRDDHVVVSVLSTASARSIASLAKLAPSRVVRALPLPAVGERRGVTPLWPATHTPVVRLFERLGGVIAAADERELLTLATTTCVVGQLYAQMGTVQSWLVERGIASEQARRYVSAVYAGALSSAEGAAARAMADGAPGSESAAAADVFGALAAEQTAGGINEQLLGNLRAASAFEALSAGLDAVHIRLQAGLGEGGASSR</sequence>
<feature type="signal peptide" evidence="2">
    <location>
        <begin position="1"/>
        <end position="15"/>
    </location>
</feature>
<dbReference type="InterPro" id="IPR028939">
    <property type="entry name" value="P5C_Rdtase_cat_N"/>
</dbReference>
<accession>A0A8J5XI85</accession>
<dbReference type="InterPro" id="IPR036291">
    <property type="entry name" value="NAD(P)-bd_dom_sf"/>
</dbReference>
<dbReference type="GO" id="GO:0004735">
    <property type="term" value="F:pyrroline-5-carboxylate reductase activity"/>
    <property type="evidence" value="ECO:0007669"/>
    <property type="project" value="TreeGrafter"/>
</dbReference>
<dbReference type="Pfam" id="PF03807">
    <property type="entry name" value="F420_oxidored"/>
    <property type="match status" value="1"/>
</dbReference>
<gene>
    <name evidence="4" type="ORF">KFE25_003968</name>
</gene>
<proteinExistence type="inferred from homology"/>
<dbReference type="Gene3D" id="3.40.50.720">
    <property type="entry name" value="NAD(P)-binding Rossmann-like Domain"/>
    <property type="match status" value="1"/>
</dbReference>